<dbReference type="STRING" id="1317125.SAMN05444128_0400"/>
<dbReference type="AlphaFoldDB" id="A0A1R3WG65"/>
<organism evidence="1 2">
    <name type="scientific">Pontibacter indicus</name>
    <dbReference type="NCBI Taxonomy" id="1317125"/>
    <lineage>
        <taxon>Bacteria</taxon>
        <taxon>Pseudomonadati</taxon>
        <taxon>Bacteroidota</taxon>
        <taxon>Cytophagia</taxon>
        <taxon>Cytophagales</taxon>
        <taxon>Hymenobacteraceae</taxon>
        <taxon>Pontibacter</taxon>
    </lineage>
</organism>
<dbReference type="PANTHER" id="PTHR35580:SF1">
    <property type="entry name" value="PHYTASE-LIKE DOMAIN-CONTAINING PROTEIN"/>
    <property type="match status" value="1"/>
</dbReference>
<dbReference type="Proteomes" id="UP000187181">
    <property type="component" value="Unassembled WGS sequence"/>
</dbReference>
<reference evidence="2" key="1">
    <citation type="submission" date="2017-01" db="EMBL/GenBank/DDBJ databases">
        <authorList>
            <person name="Varghese N."/>
            <person name="Submissions S."/>
        </authorList>
    </citation>
    <scope>NUCLEOTIDE SEQUENCE [LARGE SCALE GENOMIC DNA]</scope>
    <source>
        <strain evidence="2">LP100</strain>
    </source>
</reference>
<sequence>MIFCCLASLQLHAQIQWGHQIGVTGRNNVDNHIIDKDGNIIAVGHFERTITLGSHTLTSQGSDDMFLYKATPTGQVLWAKTMGGPHSDGTMGVATDKLGNLYVGGVFIDELVLDGKIILKGEGVFNTFIGKFDPNGQLLWSKGVITKEQYASAELRGVITASPEGEVVLPVQFWGKVQFENQQFQSQNQRGNDLLLIKLTSAGQVTFVSRSFHNGSVFPREVKLDEAGNIYMTGAYIGTYKIGSLSIATGPESHDDIFVAKFDKQGRPLWLKGFNNSIGLLSSAGASLEIDPKTKNIYLAGSFKGRVDFDGIVLEESGMVEFSGVPADIFLASLTENGKVVWAKSFGGEGHDLGRDIKLLPSGGLVLAGAWDFKPFVQYFDLAGNPGERIHLNAGGVADNITLAGNGAFYLSGQFWGPLRAEHINWYGRGETNGFLMKFDPCATKFTAAGSTFKTYNVITPNGDGKNDYFVLDPAIAGAKLQIYNRWGSKVYDSNHYTNDWSGTGLPEAVYHWVATHGCAGTLKGTVTIIR</sequence>
<dbReference type="InterPro" id="IPR011047">
    <property type="entry name" value="Quinoprotein_ADH-like_sf"/>
</dbReference>
<accession>A0A1R3WG65</accession>
<keyword evidence="2" id="KW-1185">Reference proteome</keyword>
<evidence type="ECO:0000313" key="2">
    <source>
        <dbReference type="Proteomes" id="UP000187181"/>
    </source>
</evidence>
<dbReference type="PANTHER" id="PTHR35580">
    <property type="entry name" value="CELL SURFACE GLYCOPROTEIN (S-LAYER PROTEIN)-LIKE PROTEIN"/>
    <property type="match status" value="1"/>
</dbReference>
<dbReference type="SUPFAM" id="SSF50998">
    <property type="entry name" value="Quinoprotein alcohol dehydrogenase-like"/>
    <property type="match status" value="1"/>
</dbReference>
<gene>
    <name evidence="1" type="ORF">SAMN05444128_0400</name>
</gene>
<proteinExistence type="predicted"/>
<name>A0A1R3WG65_9BACT</name>
<dbReference type="Pfam" id="PF13585">
    <property type="entry name" value="CHU_C"/>
    <property type="match status" value="1"/>
</dbReference>
<dbReference type="InterPro" id="IPR052918">
    <property type="entry name" value="Motility_Chemotaxis_Reg"/>
</dbReference>
<dbReference type="EMBL" id="FTPP01000001">
    <property type="protein sequence ID" value="SIT76842.1"/>
    <property type="molecule type" value="Genomic_DNA"/>
</dbReference>
<protein>
    <submittedName>
        <fullName evidence="1">Gliding motility-associated C-terminal domain-containing protein</fullName>
    </submittedName>
</protein>
<evidence type="ECO:0000313" key="1">
    <source>
        <dbReference type="EMBL" id="SIT76842.1"/>
    </source>
</evidence>